<dbReference type="GeneID" id="64573079"/>
<proteinExistence type="predicted"/>
<reference evidence="1" key="1">
    <citation type="submission" date="2020-10" db="EMBL/GenBank/DDBJ databases">
        <authorList>
            <person name="Palmer J.M."/>
        </authorList>
    </citation>
    <scope>NUCLEOTIDE SEQUENCE</scope>
    <source>
        <strain evidence="1">UCD 2041</strain>
    </source>
</reference>
<name>A0A871RG31_DEKBR</name>
<gene>
    <name evidence="1" type="ORF">BRETT_001154</name>
</gene>
<evidence type="ECO:0000313" key="2">
    <source>
        <dbReference type="Proteomes" id="UP000663131"/>
    </source>
</evidence>
<dbReference type="RefSeq" id="XP_041137924.1">
    <property type="nucleotide sequence ID" value="XM_041279710.1"/>
</dbReference>
<dbReference type="AlphaFoldDB" id="A0A871RG31"/>
<dbReference type="OrthoDB" id="5355528at2759"/>
<reference evidence="1" key="2">
    <citation type="journal article" name="BMC Genomics">
        <title>New genome assemblies reveal patterns of domestication and adaptation across Brettanomyces (Dekkera) species.</title>
        <authorList>
            <person name="Roach M.J."/>
            <person name="Borneman A.R."/>
        </authorList>
    </citation>
    <scope>NUCLEOTIDE SEQUENCE</scope>
    <source>
        <strain evidence="1">UCD 2041</strain>
    </source>
</reference>
<dbReference type="Proteomes" id="UP000663131">
    <property type="component" value="Chromosome 8"/>
</dbReference>
<dbReference type="KEGG" id="bbrx:BRETT_001154"/>
<organism evidence="1 2">
    <name type="scientific">Dekkera bruxellensis</name>
    <name type="common">Brettanomyces custersii</name>
    <dbReference type="NCBI Taxonomy" id="5007"/>
    <lineage>
        <taxon>Eukaryota</taxon>
        <taxon>Fungi</taxon>
        <taxon>Dikarya</taxon>
        <taxon>Ascomycota</taxon>
        <taxon>Saccharomycotina</taxon>
        <taxon>Pichiomycetes</taxon>
        <taxon>Pichiales</taxon>
        <taxon>Pichiaceae</taxon>
        <taxon>Brettanomyces</taxon>
    </lineage>
</organism>
<accession>A0A871RG31</accession>
<evidence type="ECO:0000313" key="1">
    <source>
        <dbReference type="EMBL" id="QOU21431.1"/>
    </source>
</evidence>
<protein>
    <submittedName>
        <fullName evidence="1">Uncharacterized protein</fullName>
    </submittedName>
</protein>
<sequence length="211" mass="24333">MDGFSKKCDETALSDGDINRLLELHKEYTENSLKYLSALETDKQNVKGFVKHPQTSRKYMPLLQPMGYKEATKCLRLKRSDGIMVELKCPVCQLGNFITVEQFIQHLTDFEDIPLFQDEDEVDLIKQYSDIIALEFGSVLALSQQTQSAKARINTLKKRNIDPSRQLYLSSDRTNYADEIKKSRQNKFKFLRKRAAEEGENVDNLLKEITG</sequence>
<dbReference type="EMBL" id="CP063136">
    <property type="protein sequence ID" value="QOU21431.1"/>
    <property type="molecule type" value="Genomic_DNA"/>
</dbReference>